<evidence type="ECO:0000313" key="1">
    <source>
        <dbReference type="EMBL" id="OAT80211.1"/>
    </source>
</evidence>
<keyword evidence="2" id="KW-1185">Reference proteome</keyword>
<accession>A0A1B7LBY7</accession>
<organism evidence="1 2">
    <name type="scientific">Desulfotomaculum copahuensis</name>
    <dbReference type="NCBI Taxonomy" id="1838280"/>
    <lineage>
        <taxon>Bacteria</taxon>
        <taxon>Bacillati</taxon>
        <taxon>Bacillota</taxon>
        <taxon>Clostridia</taxon>
        <taxon>Eubacteriales</taxon>
        <taxon>Desulfotomaculaceae</taxon>
        <taxon>Desulfotomaculum</taxon>
    </lineage>
</organism>
<comment type="caution">
    <text evidence="1">The sequence shown here is derived from an EMBL/GenBank/DDBJ whole genome shotgun (WGS) entry which is preliminary data.</text>
</comment>
<dbReference type="RefSeq" id="WP_066670255.1">
    <property type="nucleotide sequence ID" value="NZ_LYVF01000184.1"/>
</dbReference>
<proteinExistence type="predicted"/>
<dbReference type="Proteomes" id="UP000078532">
    <property type="component" value="Unassembled WGS sequence"/>
</dbReference>
<reference evidence="1 2" key="1">
    <citation type="submission" date="2016-04" db="EMBL/GenBank/DDBJ databases">
        <authorList>
            <person name="Evans L.H."/>
            <person name="Alamgir A."/>
            <person name="Owens N."/>
            <person name="Weber N.D."/>
            <person name="Virtaneva K."/>
            <person name="Barbian K."/>
            <person name="Babar A."/>
            <person name="Rosenke K."/>
        </authorList>
    </citation>
    <scope>NUCLEOTIDE SEQUENCE [LARGE SCALE GENOMIC DNA]</scope>
    <source>
        <strain evidence="1 2">LMa1</strain>
    </source>
</reference>
<dbReference type="Pfam" id="PF03692">
    <property type="entry name" value="CxxCxxCC"/>
    <property type="match status" value="1"/>
</dbReference>
<dbReference type="EMBL" id="LYVF01000184">
    <property type="protein sequence ID" value="OAT80211.1"/>
    <property type="molecule type" value="Genomic_DNA"/>
</dbReference>
<dbReference type="PANTHER" id="PTHR35866">
    <property type="entry name" value="PUTATIVE-RELATED"/>
    <property type="match status" value="1"/>
</dbReference>
<dbReference type="AlphaFoldDB" id="A0A1B7LBY7"/>
<evidence type="ECO:0000313" key="2">
    <source>
        <dbReference type="Proteomes" id="UP000078532"/>
    </source>
</evidence>
<protein>
    <submittedName>
        <fullName evidence="1">Uncharacterized protein</fullName>
    </submittedName>
</protein>
<gene>
    <name evidence="1" type="ORF">A6M21_00965</name>
</gene>
<dbReference type="InterPro" id="IPR005358">
    <property type="entry name" value="Puta_zinc/iron-chelating_dom"/>
</dbReference>
<dbReference type="PANTHER" id="PTHR35866:SF1">
    <property type="entry name" value="YKGJ FAMILY CYSTEINE CLUSTER PROTEIN"/>
    <property type="match status" value="1"/>
</dbReference>
<dbReference type="STRING" id="1838280.A6M21_00965"/>
<sequence>MKIRVFNCQINGQTGYDLCVSNEEATVQDYLDAVNGYITAHCPPCDGCTSCCRERVPLTAQDVAVYLRDGEIRRLLGTGGTGKFSDPAPPLLPEFLKRFGHVYVDGAVVDIGLAHRRGGACIFLDPGRKRCTNYALRPLVCQTFICRPVSRRADELRGRLVNAGMDELVRRWLLESRRAGVRPVMHEARRPRPQLSDYRSGACSGKEYYRQLRLKDVCSPGLWRALYKS</sequence>
<dbReference type="OrthoDB" id="277831at2"/>
<name>A0A1B7LBY7_9FIRM</name>